<organism evidence="1 2">
    <name type="scientific">Rubripirellula tenax</name>
    <dbReference type="NCBI Taxonomy" id="2528015"/>
    <lineage>
        <taxon>Bacteria</taxon>
        <taxon>Pseudomonadati</taxon>
        <taxon>Planctomycetota</taxon>
        <taxon>Planctomycetia</taxon>
        <taxon>Pirellulales</taxon>
        <taxon>Pirellulaceae</taxon>
        <taxon>Rubripirellula</taxon>
    </lineage>
</organism>
<evidence type="ECO:0000313" key="1">
    <source>
        <dbReference type="EMBL" id="TWU58685.1"/>
    </source>
</evidence>
<accession>A0A5C6FB78</accession>
<name>A0A5C6FB78_9BACT</name>
<protein>
    <submittedName>
        <fullName evidence="1">Uncharacterized protein</fullName>
    </submittedName>
</protein>
<keyword evidence="2" id="KW-1185">Reference proteome</keyword>
<reference evidence="1 2" key="1">
    <citation type="submission" date="2019-02" db="EMBL/GenBank/DDBJ databases">
        <title>Deep-cultivation of Planctomycetes and their phenomic and genomic characterization uncovers novel biology.</title>
        <authorList>
            <person name="Wiegand S."/>
            <person name="Jogler M."/>
            <person name="Boedeker C."/>
            <person name="Pinto D."/>
            <person name="Vollmers J."/>
            <person name="Rivas-Marin E."/>
            <person name="Kohn T."/>
            <person name="Peeters S.H."/>
            <person name="Heuer A."/>
            <person name="Rast P."/>
            <person name="Oberbeckmann S."/>
            <person name="Bunk B."/>
            <person name="Jeske O."/>
            <person name="Meyerdierks A."/>
            <person name="Storesund J.E."/>
            <person name="Kallscheuer N."/>
            <person name="Luecker S."/>
            <person name="Lage O.M."/>
            <person name="Pohl T."/>
            <person name="Merkel B.J."/>
            <person name="Hornburger P."/>
            <person name="Mueller R.-W."/>
            <person name="Bruemmer F."/>
            <person name="Labrenz M."/>
            <person name="Spormann A.M."/>
            <person name="Op Den Camp H."/>
            <person name="Overmann J."/>
            <person name="Amann R."/>
            <person name="Jetten M.S.M."/>
            <person name="Mascher T."/>
            <person name="Medema M.H."/>
            <person name="Devos D.P."/>
            <person name="Kaster A.-K."/>
            <person name="Ovreas L."/>
            <person name="Rohde M."/>
            <person name="Galperin M.Y."/>
            <person name="Jogler C."/>
        </authorList>
    </citation>
    <scope>NUCLEOTIDE SEQUENCE [LARGE SCALE GENOMIC DNA]</scope>
    <source>
        <strain evidence="1 2">Poly51</strain>
    </source>
</reference>
<dbReference type="Proteomes" id="UP000318288">
    <property type="component" value="Unassembled WGS sequence"/>
</dbReference>
<gene>
    <name evidence="1" type="ORF">Poly51_14640</name>
</gene>
<comment type="caution">
    <text evidence="1">The sequence shown here is derived from an EMBL/GenBank/DDBJ whole genome shotgun (WGS) entry which is preliminary data.</text>
</comment>
<dbReference type="EMBL" id="SJPW01000002">
    <property type="protein sequence ID" value="TWU58685.1"/>
    <property type="molecule type" value="Genomic_DNA"/>
</dbReference>
<sequence>MTLGKYQPLEITLQSIENPKRTNQFAIVHPRVTCTGVQCFLQSSITPKVVRSLNLHGSGAFGPVVPIAQLDSSHTAVSVQASDPQIFFIL</sequence>
<dbReference type="AlphaFoldDB" id="A0A5C6FB78"/>
<proteinExistence type="predicted"/>
<evidence type="ECO:0000313" key="2">
    <source>
        <dbReference type="Proteomes" id="UP000318288"/>
    </source>
</evidence>